<feature type="coiled-coil region" evidence="2">
    <location>
        <begin position="230"/>
        <end position="261"/>
    </location>
</feature>
<feature type="compositionally biased region" description="Basic and acidic residues" evidence="3">
    <location>
        <begin position="551"/>
        <end position="560"/>
    </location>
</feature>
<organism evidence="4 5">
    <name type="scientific">Arabidopsis thaliana</name>
    <name type="common">Mouse-ear cress</name>
    <dbReference type="NCBI Taxonomy" id="3702"/>
    <lineage>
        <taxon>Eukaryota</taxon>
        <taxon>Viridiplantae</taxon>
        <taxon>Streptophyta</taxon>
        <taxon>Embryophyta</taxon>
        <taxon>Tracheophyta</taxon>
        <taxon>Spermatophyta</taxon>
        <taxon>Magnoliopsida</taxon>
        <taxon>eudicotyledons</taxon>
        <taxon>Gunneridae</taxon>
        <taxon>Pentapetalae</taxon>
        <taxon>rosids</taxon>
        <taxon>malvids</taxon>
        <taxon>Brassicales</taxon>
        <taxon>Brassicaceae</taxon>
        <taxon>Camelineae</taxon>
        <taxon>Arabidopsis</taxon>
    </lineage>
</organism>
<dbReference type="PANTHER" id="PTHR12832">
    <property type="entry name" value="TESTIS-SPECIFIC PROTEIN PBS13 T-COMPLEX 11"/>
    <property type="match status" value="1"/>
</dbReference>
<dbReference type="EMBL" id="LR881469">
    <property type="protein sequence ID" value="CAD5327431.1"/>
    <property type="molecule type" value="Genomic_DNA"/>
</dbReference>
<feature type="compositionally biased region" description="Polar residues" evidence="3">
    <location>
        <begin position="520"/>
        <end position="545"/>
    </location>
</feature>
<evidence type="ECO:0000313" key="5">
    <source>
        <dbReference type="Proteomes" id="UP000516314"/>
    </source>
</evidence>
<dbReference type="Proteomes" id="UP000516314">
    <property type="component" value="Chromosome 4"/>
</dbReference>
<evidence type="ECO:0000256" key="3">
    <source>
        <dbReference type="SAM" id="MobiDB-lite"/>
    </source>
</evidence>
<feature type="region of interest" description="Disordered" evidence="3">
    <location>
        <begin position="66"/>
        <end position="88"/>
    </location>
</feature>
<dbReference type="InterPro" id="IPR008862">
    <property type="entry name" value="Tcp11"/>
</dbReference>
<evidence type="ECO:0000256" key="2">
    <source>
        <dbReference type="SAM" id="Coils"/>
    </source>
</evidence>
<evidence type="ECO:0000313" key="4">
    <source>
        <dbReference type="EMBL" id="CAD5327431.1"/>
    </source>
</evidence>
<keyword evidence="2" id="KW-0175">Coiled coil</keyword>
<gene>
    <name evidence="4" type="ORF">AT9943_LOCUS15131</name>
</gene>
<name>A0A7G2EZC3_ARATH</name>
<feature type="region of interest" description="Disordered" evidence="3">
    <location>
        <begin position="1"/>
        <end position="48"/>
    </location>
</feature>
<dbReference type="AlphaFoldDB" id="A0A7G2EZC3"/>
<accession>A0A7G2EZC3</accession>
<comment type="similarity">
    <text evidence="1">Belongs to the TCP11 family.</text>
</comment>
<proteinExistence type="inferred from homology"/>
<feature type="compositionally biased region" description="Low complexity" evidence="3">
    <location>
        <begin position="565"/>
        <end position="575"/>
    </location>
</feature>
<dbReference type="Pfam" id="PF05794">
    <property type="entry name" value="Tcp11"/>
    <property type="match status" value="1"/>
</dbReference>
<dbReference type="PROSITE" id="PS00012">
    <property type="entry name" value="PHOSPHOPANTETHEINE"/>
    <property type="match status" value="1"/>
</dbReference>
<dbReference type="PANTHER" id="PTHR12832:SF11">
    <property type="entry name" value="LD23868P"/>
    <property type="match status" value="1"/>
</dbReference>
<feature type="region of interest" description="Disordered" evidence="3">
    <location>
        <begin position="512"/>
        <end position="575"/>
    </location>
</feature>
<sequence>MTEPERLGGISLSFPVNEEDTVTTTSPKTLPRRLRRRLLEPKSPVSAAEIDSKLREADLRRQQYYESLSSKARPKMRSPRSGSIEELSQRLESKLNAAEQKRLSILEKELARLAKMDEARQAAKNGLEQRVEKERDELESKVEERVLKAEKNRMLLFKAMAQRRAAKRQRAAQSLMKKAIQETRYKESVRAAIYQKRAAAESKRMGILEAERRRANARLTRVFGAASSVRSQKEAERRKMKDRLEERLQRAKKLKAQYMRRRRGMDSCSSSRSETMRKNQVHLVRMLVRCWRRFAKYKKSTFVLARAYHELGINEKSIESVPFEQFAIQMNSVSVIQTVKALLDRLEIRLTLSKASNVENINHLLKHIFPPVRRGKSPSPMSKGEQNSPNSKMGYQKLKKIARYPARIFLCAYMIKQHPGAIFRGRGEHEIALVESATCLIREFELLVKVILEGPESTLPGNVSFVAQRPKKFRSQLEAFDKAWCSYLEGFVVWKINDAKLLEKDLARTQESELSEVSKHTSSPKIIDSGLNQKTVKASSPTNRALFSETDGARESKAPADSHLPSSSSPSPGSSNFLQSNEFYLAGSEAISTPNVVANSFDAALASENEVIVNEIVHDNSSSFADSLDPNTGDTSNLQVRVKETMEKAFWDGVMESMKQSQPDFSWVIKLMKEVRDELCETSPKDWRQEIVQTIDTDVLSQLLASGNVDMGYLGNILEFSLGILLKLSAPANEEEIRVTHHKLMTELGEIVPTDGHSNSSYAVLMVKGLRFVLQQIQILKKEISKSRLKLLEPLLKGPAGLEYLKKSFSSRHGSPDQASSSLPLTKRWLLSVRGEAEREWKEHKDALSAVINNHSGSSGLPSTTMRTGGNVSSVSKVYTPSSPFPGIELSECKGETVDLLVRIGLLKMVSEIGGLTLETVPETFQLNLSRLRDVQSQIQKITLVSISVLILQQTLVSENSSSIDMEAITRTCINRLYEMLDAKPDAGLSEIMETLSELLDSNDAETKKQVIANMLVKSLQAGDAVFTHVSQTIYLAIRAAVLAGNNTKRKQLVETMLRKIGAASLSDKVIEVSDILVLVATVSRSVHGLWYEELLKKPN</sequence>
<protein>
    <submittedName>
        <fullName evidence="4">(thale cress) hypothetical protein</fullName>
    </submittedName>
</protein>
<dbReference type="InterPro" id="IPR006162">
    <property type="entry name" value="Ppantetheine_attach_site"/>
</dbReference>
<reference evidence="4 5" key="1">
    <citation type="submission" date="2020-09" db="EMBL/GenBank/DDBJ databases">
        <authorList>
            <person name="Ashkenazy H."/>
        </authorList>
    </citation>
    <scope>NUCLEOTIDE SEQUENCE [LARGE SCALE GENOMIC DNA]</scope>
    <source>
        <strain evidence="5">cv. Cdm-0</strain>
    </source>
</reference>
<evidence type="ECO:0000256" key="1">
    <source>
        <dbReference type="ARBA" id="ARBA00010954"/>
    </source>
</evidence>